<dbReference type="PANTHER" id="PTHR14269">
    <property type="entry name" value="CDP-DIACYLGLYCEROL--GLYCEROL-3-PHOSPHATE 3-PHOSPHATIDYLTRANSFERASE-RELATED"/>
    <property type="match status" value="1"/>
</dbReference>
<keyword evidence="6 12" id="KW-1133">Transmembrane helix</keyword>
<feature type="transmembrane region" description="Helical" evidence="12">
    <location>
        <begin position="27"/>
        <end position="53"/>
    </location>
</feature>
<evidence type="ECO:0000256" key="11">
    <source>
        <dbReference type="RuleBase" id="RU003750"/>
    </source>
</evidence>
<dbReference type="UniPathway" id="UPA00085"/>
<dbReference type="InterPro" id="IPR048254">
    <property type="entry name" value="CDP_ALCOHOL_P_TRANSF_CS"/>
</dbReference>
<dbReference type="InterPro" id="IPR050324">
    <property type="entry name" value="CDP-alcohol_PTase-I"/>
</dbReference>
<evidence type="ECO:0000256" key="9">
    <source>
        <dbReference type="ARBA" id="ARBA00023209"/>
    </source>
</evidence>
<evidence type="ECO:0000313" key="13">
    <source>
        <dbReference type="EMBL" id="RZS54356.1"/>
    </source>
</evidence>
<evidence type="ECO:0000256" key="5">
    <source>
        <dbReference type="ARBA" id="ARBA00022692"/>
    </source>
</evidence>
<comment type="caution">
    <text evidence="13">The sequence shown here is derived from an EMBL/GenBank/DDBJ whole genome shotgun (WGS) entry which is preliminary data.</text>
</comment>
<keyword evidence="8 12" id="KW-0472">Membrane</keyword>
<feature type="transmembrane region" description="Helical" evidence="12">
    <location>
        <begin position="139"/>
        <end position="157"/>
    </location>
</feature>
<evidence type="ECO:0000256" key="3">
    <source>
        <dbReference type="ARBA" id="ARBA00022516"/>
    </source>
</evidence>
<keyword evidence="10" id="KW-1208">Phospholipid metabolism</keyword>
<sequence length="212" mass="23086">MSDAAARPVVSDRVWTIPNVLSALRLVLVPVFFVFIVVGNDLAALIVIIVSTVSDWADGVIARRFGQITKLGQLLDPAADRLFIMAAVIGLAVREVVPWWLVAVIIGRDVFLVVLGVVLAQHRFGPLPVHHIGKTATFALFYALPTLVLGQAFPAVAAVSDPIGWAFALWGAFLYWWAGLLYLRQTRALIRQHPLDSGDASDTLARRRATDG</sequence>
<dbReference type="OrthoDB" id="9796672at2"/>
<evidence type="ECO:0000256" key="10">
    <source>
        <dbReference type="ARBA" id="ARBA00023264"/>
    </source>
</evidence>
<protein>
    <submittedName>
        <fullName evidence="13">CDP-diacylglycerol-phosphatidylglycerol phosphatidyltransferase</fullName>
    </submittedName>
</protein>
<feature type="transmembrane region" description="Helical" evidence="12">
    <location>
        <begin position="163"/>
        <end position="183"/>
    </location>
</feature>
<dbReference type="Proteomes" id="UP000293519">
    <property type="component" value="Unassembled WGS sequence"/>
</dbReference>
<evidence type="ECO:0000256" key="2">
    <source>
        <dbReference type="ARBA" id="ARBA00010441"/>
    </source>
</evidence>
<evidence type="ECO:0000256" key="6">
    <source>
        <dbReference type="ARBA" id="ARBA00022989"/>
    </source>
</evidence>
<comment type="subcellular location">
    <subcellularLocation>
        <location evidence="1">Membrane</location>
        <topology evidence="1">Multi-pass membrane protein</topology>
    </subcellularLocation>
</comment>
<dbReference type="EMBL" id="SGWW01000005">
    <property type="protein sequence ID" value="RZS54356.1"/>
    <property type="molecule type" value="Genomic_DNA"/>
</dbReference>
<accession>A0A4Q7LIN2</accession>
<proteinExistence type="inferred from homology"/>
<keyword evidence="4 11" id="KW-0808">Transferase</keyword>
<keyword evidence="5 12" id="KW-0812">Transmembrane</keyword>
<dbReference type="RefSeq" id="WP_130486135.1">
    <property type="nucleotide sequence ID" value="NZ_SGWW01000005.1"/>
</dbReference>
<dbReference type="Pfam" id="PF01066">
    <property type="entry name" value="CDP-OH_P_transf"/>
    <property type="match status" value="1"/>
</dbReference>
<dbReference type="InterPro" id="IPR043130">
    <property type="entry name" value="CDP-OH_PTrfase_TM_dom"/>
</dbReference>
<keyword evidence="14" id="KW-1185">Reference proteome</keyword>
<reference evidence="13 14" key="1">
    <citation type="journal article" date="2015" name="Stand. Genomic Sci.">
        <title>Genomic Encyclopedia of Bacterial and Archaeal Type Strains, Phase III: the genomes of soil and plant-associated and newly described type strains.</title>
        <authorList>
            <person name="Whitman W.B."/>
            <person name="Woyke T."/>
            <person name="Klenk H.P."/>
            <person name="Zhou Y."/>
            <person name="Lilburn T.G."/>
            <person name="Beck B.J."/>
            <person name="De Vos P."/>
            <person name="Vandamme P."/>
            <person name="Eisen J.A."/>
            <person name="Garrity G."/>
            <person name="Hugenholtz P."/>
            <person name="Kyrpides N.C."/>
        </authorList>
    </citation>
    <scope>NUCLEOTIDE SEQUENCE [LARGE SCALE GENOMIC DNA]</scope>
    <source>
        <strain evidence="13 14">CV2</strain>
    </source>
</reference>
<gene>
    <name evidence="13" type="ORF">EV141_2353</name>
</gene>
<dbReference type="AlphaFoldDB" id="A0A4Q7LIN2"/>
<name>A0A4Q7LIN2_9MICO</name>
<dbReference type="PIRSF" id="PIRSF000847">
    <property type="entry name" value="Phos_ph_gly_syn"/>
    <property type="match status" value="1"/>
</dbReference>
<evidence type="ECO:0000256" key="12">
    <source>
        <dbReference type="SAM" id="Phobius"/>
    </source>
</evidence>
<feature type="transmembrane region" description="Helical" evidence="12">
    <location>
        <begin position="99"/>
        <end position="119"/>
    </location>
</feature>
<evidence type="ECO:0000256" key="8">
    <source>
        <dbReference type="ARBA" id="ARBA00023136"/>
    </source>
</evidence>
<keyword evidence="3" id="KW-0444">Lipid biosynthesis</keyword>
<evidence type="ECO:0000256" key="4">
    <source>
        <dbReference type="ARBA" id="ARBA00022679"/>
    </source>
</evidence>
<keyword evidence="9" id="KW-0594">Phospholipid biosynthesis</keyword>
<dbReference type="GO" id="GO:0016020">
    <property type="term" value="C:membrane"/>
    <property type="evidence" value="ECO:0007669"/>
    <property type="project" value="UniProtKB-SubCell"/>
</dbReference>
<dbReference type="GO" id="GO:0008444">
    <property type="term" value="F:CDP-diacylglycerol-glycerol-3-phosphate 3-phosphatidyltransferase activity"/>
    <property type="evidence" value="ECO:0007669"/>
    <property type="project" value="InterPro"/>
</dbReference>
<dbReference type="PROSITE" id="PS00379">
    <property type="entry name" value="CDP_ALCOHOL_P_TRANSF"/>
    <property type="match status" value="1"/>
</dbReference>
<dbReference type="PANTHER" id="PTHR14269:SF62">
    <property type="entry name" value="CDP-DIACYLGLYCEROL--GLYCEROL-3-PHOSPHATE 3-PHOSPHATIDYLTRANSFERASE 1, CHLOROPLASTIC"/>
    <property type="match status" value="1"/>
</dbReference>
<keyword evidence="7" id="KW-0443">Lipid metabolism</keyword>
<dbReference type="InterPro" id="IPR000462">
    <property type="entry name" value="CDP-OH_P_trans"/>
</dbReference>
<evidence type="ECO:0000256" key="7">
    <source>
        <dbReference type="ARBA" id="ARBA00023098"/>
    </source>
</evidence>
<organism evidence="13 14">
    <name type="scientific">Microcella putealis</name>
    <dbReference type="NCBI Taxonomy" id="337005"/>
    <lineage>
        <taxon>Bacteria</taxon>
        <taxon>Bacillati</taxon>
        <taxon>Actinomycetota</taxon>
        <taxon>Actinomycetes</taxon>
        <taxon>Micrococcales</taxon>
        <taxon>Microbacteriaceae</taxon>
        <taxon>Microcella</taxon>
    </lineage>
</organism>
<dbReference type="InterPro" id="IPR004570">
    <property type="entry name" value="Phosphatidylglycerol_P_synth"/>
</dbReference>
<dbReference type="Gene3D" id="1.20.120.1760">
    <property type="match status" value="1"/>
</dbReference>
<evidence type="ECO:0000313" key="14">
    <source>
        <dbReference type="Proteomes" id="UP000293519"/>
    </source>
</evidence>
<evidence type="ECO:0000256" key="1">
    <source>
        <dbReference type="ARBA" id="ARBA00004141"/>
    </source>
</evidence>
<comment type="similarity">
    <text evidence="2 11">Belongs to the CDP-alcohol phosphatidyltransferase class-I family.</text>
</comment>
<dbReference type="GO" id="GO:0046474">
    <property type="term" value="P:glycerophospholipid biosynthetic process"/>
    <property type="evidence" value="ECO:0007669"/>
    <property type="project" value="TreeGrafter"/>
</dbReference>